<feature type="transmembrane region" description="Helical" evidence="1">
    <location>
        <begin position="39"/>
        <end position="57"/>
    </location>
</feature>
<dbReference type="EMBL" id="CP013652">
    <property type="protein sequence ID" value="ALS24550.1"/>
    <property type="molecule type" value="Genomic_DNA"/>
</dbReference>
<dbReference type="KEGG" id="pnp:IJ22_42550"/>
<dbReference type="Pfam" id="PF22570">
    <property type="entry name" value="LiaF-TM"/>
    <property type="match status" value="1"/>
</dbReference>
<sequence>MRTWRVGTLSMGLSLIFLGVTLFLSQLQGLNAFDTFFAWWPILFVLLGLEILVYLIWMRKENSMVRYDLMSVFFVGLLFISSFGLTFLTSIGVLGEVRRMVGTVERTVDLPEMREAVDERVKRIIVQTNGPQVKVDQTAERAVHLFGSYRERTQEDQFPEVSEKNVYTVRTIGDTMYVQVKQPPIRQGFDSYYPYMNVTVVLPQDIPAELREQG</sequence>
<dbReference type="Proteomes" id="UP000061660">
    <property type="component" value="Chromosome"/>
</dbReference>
<organism evidence="3 4">
    <name type="scientific">Paenibacillus naphthalenovorans</name>
    <dbReference type="NCBI Taxonomy" id="162209"/>
    <lineage>
        <taxon>Bacteria</taxon>
        <taxon>Bacillati</taxon>
        <taxon>Bacillota</taxon>
        <taxon>Bacilli</taxon>
        <taxon>Bacillales</taxon>
        <taxon>Paenibacillaceae</taxon>
        <taxon>Paenibacillus</taxon>
    </lineage>
</organism>
<protein>
    <submittedName>
        <fullName evidence="3">Lipoprotein</fullName>
    </submittedName>
</protein>
<name>A0A0U2VV19_9BACL</name>
<evidence type="ECO:0000259" key="2">
    <source>
        <dbReference type="Pfam" id="PF22570"/>
    </source>
</evidence>
<keyword evidence="1" id="KW-1133">Transmembrane helix</keyword>
<dbReference type="AlphaFoldDB" id="A0A0U2VV19"/>
<feature type="transmembrane region" description="Helical" evidence="1">
    <location>
        <begin position="69"/>
        <end position="94"/>
    </location>
</feature>
<evidence type="ECO:0000313" key="3">
    <source>
        <dbReference type="EMBL" id="ALS24550.1"/>
    </source>
</evidence>
<dbReference type="OrthoDB" id="1707123at2"/>
<evidence type="ECO:0000313" key="4">
    <source>
        <dbReference type="Proteomes" id="UP000061660"/>
    </source>
</evidence>
<keyword evidence="4" id="KW-1185">Reference proteome</keyword>
<keyword evidence="3" id="KW-0449">Lipoprotein</keyword>
<keyword evidence="1" id="KW-0472">Membrane</keyword>
<dbReference type="STRING" id="162209.IJ22_42550"/>
<reference evidence="4" key="1">
    <citation type="submission" date="2015-12" db="EMBL/GenBank/DDBJ databases">
        <title>Complete genome sequences of two moderately thermophilic Paenibacillus species.</title>
        <authorList>
            <person name="Butler R.III."/>
            <person name="Wang J."/>
            <person name="Stark B.C."/>
            <person name="Pombert J.-F."/>
        </authorList>
    </citation>
    <scope>NUCLEOTIDE SEQUENCE [LARGE SCALE GENOMIC DNA]</scope>
    <source>
        <strain evidence="4">32O-Y</strain>
    </source>
</reference>
<reference evidence="3 4" key="2">
    <citation type="journal article" date="2016" name="Genome Announc.">
        <title>Complete Genome Sequences of Two Interactive Moderate Thermophiles, Paenibacillus napthalenovorans 32O-Y and Paenibacillus sp. 32O-W.</title>
        <authorList>
            <person name="Butler R.R.III."/>
            <person name="Wang J."/>
            <person name="Stark B.C."/>
            <person name="Pombert J.F."/>
        </authorList>
    </citation>
    <scope>NUCLEOTIDE SEQUENCE [LARGE SCALE GENOMIC DNA]</scope>
    <source>
        <strain evidence="3 4">32O-Y</strain>
    </source>
</reference>
<dbReference type="InterPro" id="IPR054331">
    <property type="entry name" value="LiaF_TM"/>
</dbReference>
<accession>A0A0U2VV19</accession>
<feature type="domain" description="LiaF transmembrane" evidence="2">
    <location>
        <begin position="11"/>
        <end position="85"/>
    </location>
</feature>
<dbReference type="PATRIC" id="fig|162209.4.peg.4501"/>
<proteinExistence type="predicted"/>
<evidence type="ECO:0000256" key="1">
    <source>
        <dbReference type="SAM" id="Phobius"/>
    </source>
</evidence>
<gene>
    <name evidence="3" type="ORF">IJ22_42550</name>
</gene>
<keyword evidence="1" id="KW-0812">Transmembrane</keyword>
<dbReference type="RefSeq" id="WP_054819857.1">
    <property type="nucleotide sequence ID" value="NZ_CP013652.1"/>
</dbReference>